<dbReference type="Proteomes" id="UP000093186">
    <property type="component" value="Unassembled WGS sequence"/>
</dbReference>
<keyword evidence="3" id="KW-1185">Reference proteome</keyword>
<comment type="caution">
    <text evidence="2">The sequence shown here is derived from an EMBL/GenBank/DDBJ whole genome shotgun (WGS) entry which is preliminary data.</text>
</comment>
<evidence type="ECO:0008006" key="4">
    <source>
        <dbReference type="Google" id="ProtNLM"/>
    </source>
</evidence>
<sequence length="477" mass="55435">MITHNFKYELKILLRNKWLLLLFFTILTIILFAGYNGKVKVNKRIADIEAINNSVKKKDQKMLQVLDSIEKGHKTSNNSWAAPTRPMHIGYSFPRVVAMPPQSLAFIATGQSDLFTHYVQPKAYGDSFLFNYAELTNPIQLLFGSFDLSFVIIYILPLIIIAFSYNIFSSEKEAGSLKLLASQPLSIFTWIVQKIGIRFIWLTISTLLILTITFAINKFDFYSYFTVYINTLLLITAYILFWFAMVFLINILINNSAKNAVSLLAIWVFIILIIPAVIGQLGNTFYPIPSRTKLISEIREVKEEISKKQDEILDSYLRDHPEYASNNTSTNYSFWHKYMASQNLVEEELKPLIDTYDIQLENQQNWVQNWQYTSPAIILQQALNDITGTSSLHYQNFREQAGAFSKQWRNFFVPLLYKNKKFSTKLYYKLPTFKYKVSDSSSLLIKLISLIVFSLFFVSIAWWLFKRKLKKGTLINY</sequence>
<feature type="transmembrane region" description="Helical" evidence="1">
    <location>
        <begin position="260"/>
        <end position="281"/>
    </location>
</feature>
<keyword evidence="1" id="KW-0472">Membrane</keyword>
<keyword evidence="1" id="KW-1133">Transmembrane helix</keyword>
<organism evidence="2 3">
    <name type="scientific">Tenacibaculum soleae</name>
    <dbReference type="NCBI Taxonomy" id="447689"/>
    <lineage>
        <taxon>Bacteria</taxon>
        <taxon>Pseudomonadati</taxon>
        <taxon>Bacteroidota</taxon>
        <taxon>Flavobacteriia</taxon>
        <taxon>Flavobacteriales</taxon>
        <taxon>Flavobacteriaceae</taxon>
        <taxon>Tenacibaculum</taxon>
    </lineage>
</organism>
<evidence type="ECO:0000256" key="1">
    <source>
        <dbReference type="SAM" id="Phobius"/>
    </source>
</evidence>
<feature type="transmembrane region" description="Helical" evidence="1">
    <location>
        <begin position="199"/>
        <end position="216"/>
    </location>
</feature>
<feature type="transmembrane region" description="Helical" evidence="1">
    <location>
        <begin position="18"/>
        <end position="35"/>
    </location>
</feature>
<dbReference type="RefSeq" id="WP_068703186.1">
    <property type="nucleotide sequence ID" value="NZ_MAKX01000001.1"/>
</dbReference>
<proteinExistence type="predicted"/>
<feature type="transmembrane region" description="Helical" evidence="1">
    <location>
        <begin position="443"/>
        <end position="465"/>
    </location>
</feature>
<evidence type="ECO:0000313" key="2">
    <source>
        <dbReference type="EMBL" id="OCK44120.1"/>
    </source>
</evidence>
<dbReference type="InterPro" id="IPR021913">
    <property type="entry name" value="DUF3526"/>
</dbReference>
<reference evidence="2 3" key="1">
    <citation type="submission" date="2016-06" db="EMBL/GenBank/DDBJ databases">
        <title>Draft Genome Sequence of Tenacibaculum soleae UCD-KL19.</title>
        <authorList>
            <person name="Eisen J.A."/>
            <person name="Coil D.A."/>
            <person name="Lujan K.M."/>
        </authorList>
    </citation>
    <scope>NUCLEOTIDE SEQUENCE [LARGE SCALE GENOMIC DNA]</scope>
    <source>
        <strain evidence="2 3">UCD-KL19</strain>
    </source>
</reference>
<feature type="transmembrane region" description="Helical" evidence="1">
    <location>
        <begin position="148"/>
        <end position="168"/>
    </location>
</feature>
<dbReference type="Pfam" id="PF12040">
    <property type="entry name" value="DUF3526"/>
    <property type="match status" value="1"/>
</dbReference>
<dbReference type="PANTHER" id="PTHR43471">
    <property type="entry name" value="ABC TRANSPORTER PERMEASE"/>
    <property type="match status" value="1"/>
</dbReference>
<dbReference type="EMBL" id="MAKX01000001">
    <property type="protein sequence ID" value="OCK44120.1"/>
    <property type="molecule type" value="Genomic_DNA"/>
</dbReference>
<feature type="transmembrane region" description="Helical" evidence="1">
    <location>
        <begin position="228"/>
        <end position="253"/>
    </location>
</feature>
<dbReference type="PANTHER" id="PTHR43471:SF14">
    <property type="entry name" value="ABC-2 TYPE TRANSPORT SYSTEM PERMEASE PROTEIN"/>
    <property type="match status" value="1"/>
</dbReference>
<dbReference type="OrthoDB" id="6016419at2"/>
<protein>
    <recommendedName>
        <fullName evidence="4">ABC transporter permease</fullName>
    </recommendedName>
</protein>
<evidence type="ECO:0000313" key="3">
    <source>
        <dbReference type="Proteomes" id="UP000093186"/>
    </source>
</evidence>
<name>A0A1B9Y2U4_9FLAO</name>
<keyword evidence="1" id="KW-0812">Transmembrane</keyword>
<dbReference type="STRING" id="447689.BA195_05385"/>
<gene>
    <name evidence="2" type="ORF">BA195_05385</name>
</gene>
<accession>A0A1B9Y2U4</accession>
<dbReference type="AlphaFoldDB" id="A0A1B9Y2U4"/>